<keyword evidence="3" id="KW-1185">Reference proteome</keyword>
<keyword evidence="2" id="KW-0808">Transferase</keyword>
<dbReference type="PROSITE" id="PS50878">
    <property type="entry name" value="RT_POL"/>
    <property type="match status" value="1"/>
</dbReference>
<dbReference type="GO" id="GO:0003964">
    <property type="term" value="F:RNA-directed DNA polymerase activity"/>
    <property type="evidence" value="ECO:0007669"/>
    <property type="project" value="UniProtKB-KW"/>
</dbReference>
<evidence type="ECO:0000313" key="2">
    <source>
        <dbReference type="EMBL" id="KMQ91300.1"/>
    </source>
</evidence>
<organism evidence="2 3">
    <name type="scientific">Lasius niger</name>
    <name type="common">Black garden ant</name>
    <dbReference type="NCBI Taxonomy" id="67767"/>
    <lineage>
        <taxon>Eukaryota</taxon>
        <taxon>Metazoa</taxon>
        <taxon>Ecdysozoa</taxon>
        <taxon>Arthropoda</taxon>
        <taxon>Hexapoda</taxon>
        <taxon>Insecta</taxon>
        <taxon>Pterygota</taxon>
        <taxon>Neoptera</taxon>
        <taxon>Endopterygota</taxon>
        <taxon>Hymenoptera</taxon>
        <taxon>Apocrita</taxon>
        <taxon>Aculeata</taxon>
        <taxon>Formicoidea</taxon>
        <taxon>Formicidae</taxon>
        <taxon>Formicinae</taxon>
        <taxon>Lasius</taxon>
        <taxon>Lasius</taxon>
    </lineage>
</organism>
<protein>
    <submittedName>
        <fullName evidence="2">Reverse transcriptase</fullName>
    </submittedName>
</protein>
<dbReference type="EMBL" id="LBMM01005672">
    <property type="protein sequence ID" value="KMQ91300.1"/>
    <property type="molecule type" value="Genomic_DNA"/>
</dbReference>
<dbReference type="InterPro" id="IPR000477">
    <property type="entry name" value="RT_dom"/>
</dbReference>
<accession>A0A0J7NFH5</accession>
<proteinExistence type="predicted"/>
<reference evidence="2 3" key="1">
    <citation type="submission" date="2015-04" db="EMBL/GenBank/DDBJ databases">
        <title>Lasius niger genome sequencing.</title>
        <authorList>
            <person name="Konorov E.A."/>
            <person name="Nikitin M.A."/>
            <person name="Kirill M.V."/>
            <person name="Chang P."/>
        </authorList>
    </citation>
    <scope>NUCLEOTIDE SEQUENCE [LARGE SCALE GENOMIC DNA]</scope>
    <source>
        <tissue evidence="2">Whole</tissue>
    </source>
</reference>
<name>A0A0J7NFH5_LASNI</name>
<dbReference type="PaxDb" id="67767-A0A0J7NFH5"/>
<keyword evidence="2" id="KW-0548">Nucleotidyltransferase</keyword>
<evidence type="ECO:0000313" key="3">
    <source>
        <dbReference type="Proteomes" id="UP000036403"/>
    </source>
</evidence>
<dbReference type="Pfam" id="PF00078">
    <property type="entry name" value="RVT_1"/>
    <property type="match status" value="1"/>
</dbReference>
<dbReference type="PANTHER" id="PTHR19446">
    <property type="entry name" value="REVERSE TRANSCRIPTASES"/>
    <property type="match status" value="1"/>
</dbReference>
<evidence type="ECO:0000259" key="1">
    <source>
        <dbReference type="PROSITE" id="PS50878"/>
    </source>
</evidence>
<feature type="domain" description="Reverse transcriptase" evidence="1">
    <location>
        <begin position="1"/>
        <end position="113"/>
    </location>
</feature>
<gene>
    <name evidence="2" type="ORF">RF55_8854</name>
</gene>
<dbReference type="Proteomes" id="UP000036403">
    <property type="component" value="Unassembled WGS sequence"/>
</dbReference>
<dbReference type="OrthoDB" id="7555069at2759"/>
<dbReference type="AlphaFoldDB" id="A0A0J7NFH5"/>
<comment type="caution">
    <text evidence="2">The sequence shown here is derived from an EMBL/GenBank/DDBJ whole genome shotgun (WGS) entry which is preliminary data.</text>
</comment>
<sequence>MSRGFRRHRSTCDALLMVKEITSSAVRGGGFAVVVSLDIRNAFNSIPWKIIRTLRRKGFPPYIQRILDSYLTDRTIWFTGMDGKRHARAMEAGVPQGFVLDPVLWNIAFDDWI</sequence>
<keyword evidence="2" id="KW-0695">RNA-directed DNA polymerase</keyword>